<organism evidence="2">
    <name type="scientific">Culex pipiens</name>
    <name type="common">House mosquito</name>
    <dbReference type="NCBI Taxonomy" id="7175"/>
    <lineage>
        <taxon>Eukaryota</taxon>
        <taxon>Metazoa</taxon>
        <taxon>Ecdysozoa</taxon>
        <taxon>Arthropoda</taxon>
        <taxon>Hexapoda</taxon>
        <taxon>Insecta</taxon>
        <taxon>Pterygota</taxon>
        <taxon>Neoptera</taxon>
        <taxon>Endopterygota</taxon>
        <taxon>Diptera</taxon>
        <taxon>Nematocera</taxon>
        <taxon>Culicoidea</taxon>
        <taxon>Culicidae</taxon>
        <taxon>Culicinae</taxon>
        <taxon>Culicini</taxon>
        <taxon>Culex</taxon>
        <taxon>Culex</taxon>
    </lineage>
</organism>
<reference evidence="2" key="1">
    <citation type="submission" date="2021-05" db="EMBL/GenBank/DDBJ databases">
        <authorList>
            <person name="Alioto T."/>
            <person name="Alioto T."/>
            <person name="Gomez Garrido J."/>
        </authorList>
    </citation>
    <scope>NUCLEOTIDE SEQUENCE</scope>
</reference>
<name>A0A8D8GQJ5_CULPI</name>
<dbReference type="EMBL" id="HBUE01178494">
    <property type="protein sequence ID" value="CAG6518967.1"/>
    <property type="molecule type" value="Transcribed_RNA"/>
</dbReference>
<evidence type="ECO:0000313" key="2">
    <source>
        <dbReference type="EMBL" id="CAG6518967.1"/>
    </source>
</evidence>
<dbReference type="EMBL" id="HBUE01284069">
    <property type="protein sequence ID" value="CAG6570515.1"/>
    <property type="molecule type" value="Transcribed_RNA"/>
</dbReference>
<feature type="region of interest" description="Disordered" evidence="1">
    <location>
        <begin position="1"/>
        <end position="57"/>
    </location>
</feature>
<dbReference type="EMBL" id="HBUE01178492">
    <property type="protein sequence ID" value="CAG6518963.1"/>
    <property type="molecule type" value="Transcribed_RNA"/>
</dbReference>
<proteinExistence type="predicted"/>
<evidence type="ECO:0000256" key="1">
    <source>
        <dbReference type="SAM" id="MobiDB-lite"/>
    </source>
</evidence>
<sequence>MPTPPAEPSALHSDPGGRQLPRVGVPRHHDLPGGEVRQGRVAVPEGPPEAGRREPAAVLRPGYAVPAVRGLLLPADLRQAAGQRRQREEDAGRVGLFEHVPWGFEVRRRGSVDHCRSDHSGDGFDVRRGQG</sequence>
<accession>A0A8D8GQJ5</accession>
<dbReference type="EMBL" id="HBUE01284067">
    <property type="protein sequence ID" value="CAG6570511.1"/>
    <property type="molecule type" value="Transcribed_RNA"/>
</dbReference>
<dbReference type="AlphaFoldDB" id="A0A8D8GQJ5"/>
<protein>
    <submittedName>
        <fullName evidence="2">(northern house mosquito) hypothetical protein</fullName>
    </submittedName>
</protein>